<evidence type="ECO:0000259" key="5">
    <source>
        <dbReference type="PROSITE" id="PS51471"/>
    </source>
</evidence>
<keyword evidence="4" id="KW-0560">Oxidoreductase</keyword>
<keyword evidence="2" id="KW-0847">Vitamin C</keyword>
<keyword evidence="1 4" id="KW-0479">Metal-binding</keyword>
<comment type="caution">
    <text evidence="6">The sequence shown here is derived from an EMBL/GenBank/DDBJ whole genome shotgun (WGS) entry which is preliminary data.</text>
</comment>
<dbReference type="GO" id="GO:0016491">
    <property type="term" value="F:oxidoreductase activity"/>
    <property type="evidence" value="ECO:0007669"/>
    <property type="project" value="UniProtKB-KW"/>
</dbReference>
<evidence type="ECO:0000256" key="1">
    <source>
        <dbReference type="ARBA" id="ARBA00022723"/>
    </source>
</evidence>
<dbReference type="Proteomes" id="UP000807159">
    <property type="component" value="Chromosome 9"/>
</dbReference>
<evidence type="ECO:0000256" key="2">
    <source>
        <dbReference type="ARBA" id="ARBA00022896"/>
    </source>
</evidence>
<keyword evidence="3 4" id="KW-0408">Iron</keyword>
<organism evidence="6 7">
    <name type="scientific">Populus deltoides</name>
    <name type="common">Eastern poplar</name>
    <name type="synonym">Eastern cottonwood</name>
    <dbReference type="NCBI Taxonomy" id="3696"/>
    <lineage>
        <taxon>Eukaryota</taxon>
        <taxon>Viridiplantae</taxon>
        <taxon>Streptophyta</taxon>
        <taxon>Embryophyta</taxon>
        <taxon>Tracheophyta</taxon>
        <taxon>Spermatophyta</taxon>
        <taxon>Magnoliopsida</taxon>
        <taxon>eudicotyledons</taxon>
        <taxon>Gunneridae</taxon>
        <taxon>Pentapetalae</taxon>
        <taxon>rosids</taxon>
        <taxon>fabids</taxon>
        <taxon>Malpighiales</taxon>
        <taxon>Salicaceae</taxon>
        <taxon>Saliceae</taxon>
        <taxon>Populus</taxon>
    </lineage>
</organism>
<keyword evidence="7" id="KW-1185">Reference proteome</keyword>
<dbReference type="Gene3D" id="2.60.120.330">
    <property type="entry name" value="B-lactam Antibiotic, Isopenicillin N Synthase, Chain"/>
    <property type="match status" value="1"/>
</dbReference>
<dbReference type="SUPFAM" id="SSF51197">
    <property type="entry name" value="Clavaminate synthase-like"/>
    <property type="match status" value="1"/>
</dbReference>
<dbReference type="PROSITE" id="PS51471">
    <property type="entry name" value="FE2OG_OXY"/>
    <property type="match status" value="1"/>
</dbReference>
<dbReference type="PANTHER" id="PTHR47991">
    <property type="entry name" value="OXOGLUTARATE/IRON-DEPENDENT DIOXYGENASE"/>
    <property type="match status" value="1"/>
</dbReference>
<dbReference type="GO" id="GO:0031418">
    <property type="term" value="F:L-ascorbic acid binding"/>
    <property type="evidence" value="ECO:0007669"/>
    <property type="project" value="UniProtKB-KW"/>
</dbReference>
<reference evidence="6" key="1">
    <citation type="journal article" date="2021" name="J. Hered.">
        <title>Genome Assembly of Salicaceae Populus deltoides (Eastern Cottonwood) I-69 Based on Nanopore Sequencing and Hi-C Technologies.</title>
        <authorList>
            <person name="Bai S."/>
            <person name="Wu H."/>
            <person name="Zhang J."/>
            <person name="Pan Z."/>
            <person name="Zhao W."/>
            <person name="Li Z."/>
            <person name="Tong C."/>
        </authorList>
    </citation>
    <scope>NUCLEOTIDE SEQUENCE</scope>
    <source>
        <tissue evidence="6">Leaf</tissue>
    </source>
</reference>
<dbReference type="Pfam" id="PF03171">
    <property type="entry name" value="2OG-FeII_Oxy"/>
    <property type="match status" value="1"/>
</dbReference>
<dbReference type="EMBL" id="JACEGQ020000009">
    <property type="protein sequence ID" value="KAH8498406.1"/>
    <property type="molecule type" value="Genomic_DNA"/>
</dbReference>
<accession>A0A8T2XZY1</accession>
<evidence type="ECO:0000313" key="7">
    <source>
        <dbReference type="Proteomes" id="UP000807159"/>
    </source>
</evidence>
<evidence type="ECO:0000256" key="4">
    <source>
        <dbReference type="RuleBase" id="RU003682"/>
    </source>
</evidence>
<dbReference type="InterPro" id="IPR005123">
    <property type="entry name" value="Oxoglu/Fe-dep_dioxygenase_dom"/>
</dbReference>
<name>A0A8T2XZY1_POPDE</name>
<protein>
    <recommendedName>
        <fullName evidence="5">Fe2OG dioxygenase domain-containing protein</fullName>
    </recommendedName>
</protein>
<dbReference type="InterPro" id="IPR044861">
    <property type="entry name" value="IPNS-like_FE2OG_OXY"/>
</dbReference>
<evidence type="ECO:0000313" key="6">
    <source>
        <dbReference type="EMBL" id="KAH8498406.1"/>
    </source>
</evidence>
<comment type="similarity">
    <text evidence="4">Belongs to the iron/ascorbate-dependent oxidoreductase family.</text>
</comment>
<dbReference type="AlphaFoldDB" id="A0A8T2XZY1"/>
<proteinExistence type="inferred from homology"/>
<gene>
    <name evidence="6" type="ORF">H0E87_017347</name>
</gene>
<dbReference type="InterPro" id="IPR027443">
    <property type="entry name" value="IPNS-like_sf"/>
</dbReference>
<dbReference type="FunFam" id="2.60.120.330:FF:000012">
    <property type="entry name" value="Gibberellin 20 oxidase 1"/>
    <property type="match status" value="1"/>
</dbReference>
<dbReference type="GO" id="GO:0046872">
    <property type="term" value="F:metal ion binding"/>
    <property type="evidence" value="ECO:0007669"/>
    <property type="project" value="UniProtKB-KW"/>
</dbReference>
<feature type="domain" description="Fe2OG dioxygenase" evidence="5">
    <location>
        <begin position="30"/>
        <end position="131"/>
    </location>
</feature>
<evidence type="ECO:0000256" key="3">
    <source>
        <dbReference type="ARBA" id="ARBA00023004"/>
    </source>
</evidence>
<dbReference type="InterPro" id="IPR050295">
    <property type="entry name" value="Plant_2OG-oxidoreductases"/>
</dbReference>
<sequence>MEKLACKLMGLIALSLGLPKDKFHGFFKEQTSFIRLNDYPPCPVPDLALGVGRHKDAMALTILAQDDVGGLEVKRKTDGEWLWVKPTPNAYIINIGDIIRVWSNDIYESVEHRAMVNSEKERFSIPYFLSPAHYTNVQPLEELINQQNPAKYKPYNWGKFLVTRKRSNFQKLDVENIQIYHFKIPESELAEKLDSSSNIVHQQTSVRGAPITCSTAWYPFKEEDGMSAASMEEVDVGFWQPSPYFPATLLTIIKVSISGDNFTTEPPQILISLKSVKTTLDSASVYVTALTILSQDNVEK</sequence>